<evidence type="ECO:0000256" key="1">
    <source>
        <dbReference type="ARBA" id="ARBA00022801"/>
    </source>
</evidence>
<dbReference type="Proteomes" id="UP000231857">
    <property type="component" value="Unassembled WGS sequence"/>
</dbReference>
<keyword evidence="4" id="KW-1185">Reference proteome</keyword>
<comment type="caution">
    <text evidence="3">The sequence shown here is derived from an EMBL/GenBank/DDBJ whole genome shotgun (WGS) entry which is preliminary data.</text>
</comment>
<protein>
    <recommendedName>
        <fullName evidence="2">PET hydrolase/cutinase-like domain-containing protein</fullName>
    </recommendedName>
</protein>
<name>A0ABX4PL86_9LEPT</name>
<evidence type="ECO:0000313" key="3">
    <source>
        <dbReference type="EMBL" id="PKA16542.1"/>
    </source>
</evidence>
<evidence type="ECO:0000313" key="4">
    <source>
        <dbReference type="Proteomes" id="UP000231857"/>
    </source>
</evidence>
<organism evidence="3 4">
    <name type="scientific">Leptospira haakeii</name>
    <dbReference type="NCBI Taxonomy" id="2023198"/>
    <lineage>
        <taxon>Bacteria</taxon>
        <taxon>Pseudomonadati</taxon>
        <taxon>Spirochaetota</taxon>
        <taxon>Spirochaetia</taxon>
        <taxon>Leptospirales</taxon>
        <taxon>Leptospiraceae</taxon>
        <taxon>Leptospira</taxon>
    </lineage>
</organism>
<dbReference type="InterPro" id="IPR041127">
    <property type="entry name" value="PET_hydrolase/cutinase-like"/>
</dbReference>
<dbReference type="InterPro" id="IPR050261">
    <property type="entry name" value="FrsA_esterase"/>
</dbReference>
<evidence type="ECO:0000259" key="2">
    <source>
        <dbReference type="Pfam" id="PF12740"/>
    </source>
</evidence>
<dbReference type="EMBL" id="NPEI01000003">
    <property type="protein sequence ID" value="PKA16542.1"/>
    <property type="molecule type" value="Genomic_DNA"/>
</dbReference>
<feature type="domain" description="PET hydrolase/cutinase-like" evidence="2">
    <location>
        <begin position="44"/>
        <end position="165"/>
    </location>
</feature>
<dbReference type="Pfam" id="PF12740">
    <property type="entry name" value="PETase"/>
    <property type="match status" value="1"/>
</dbReference>
<keyword evidence="1" id="KW-0378">Hydrolase</keyword>
<dbReference type="PANTHER" id="PTHR22946">
    <property type="entry name" value="DIENELACTONE HYDROLASE DOMAIN-CONTAINING PROTEIN-RELATED"/>
    <property type="match status" value="1"/>
</dbReference>
<sequence length="313" mass="35145">MQIDSFHKLDHDLFYSLKEELIRLRSCWYMIEKIHVMANGVKIVGDLYLPEGNQGKIPAVIMAPGFGGVKEMLIPYYAKALLKKNIATLAIDYPNFGESEGKPRQHIDIKSHHASYYSALDYLVSDTRFDSNRLGIWGSSLSGGHSLVVAATDNRVKSILAIIPYISPPLQAVPALAGKVFLDLFLRKIGFKGGVLPIAGRPGEMAAMNTDGAWEWMQEMTSESPNFENYVTLASLLQMTFYRTSSYAKKIKRPLKVILAIEDTITPAKLVKKAIEKIPNVAIEEYQETHFELFREHLNSTVESTALWFSETL</sequence>
<dbReference type="InterPro" id="IPR029058">
    <property type="entry name" value="AB_hydrolase_fold"/>
</dbReference>
<accession>A0ABX4PL86</accession>
<gene>
    <name evidence="3" type="ORF">CH363_07135</name>
</gene>
<proteinExistence type="predicted"/>
<dbReference type="SUPFAM" id="SSF53474">
    <property type="entry name" value="alpha/beta-Hydrolases"/>
    <property type="match status" value="1"/>
</dbReference>
<dbReference type="Gene3D" id="3.40.50.1820">
    <property type="entry name" value="alpha/beta hydrolase"/>
    <property type="match status" value="1"/>
</dbReference>
<dbReference type="PANTHER" id="PTHR22946:SF9">
    <property type="entry name" value="POLYKETIDE TRANSFERASE AF380"/>
    <property type="match status" value="1"/>
</dbReference>
<reference evidence="3 4" key="1">
    <citation type="submission" date="2017-07" db="EMBL/GenBank/DDBJ databases">
        <title>Leptospira spp. isolated from tropical soils.</title>
        <authorList>
            <person name="Thibeaux R."/>
            <person name="Iraola G."/>
            <person name="Ferres I."/>
            <person name="Bierque E."/>
            <person name="Girault D."/>
            <person name="Soupe-Gilbert M.-E."/>
            <person name="Picardeau M."/>
            <person name="Goarant C."/>
        </authorList>
    </citation>
    <scope>NUCLEOTIDE SEQUENCE [LARGE SCALE GENOMIC DNA]</scope>
    <source>
        <strain evidence="3 4">ATI7-C-A2</strain>
    </source>
</reference>